<dbReference type="Gene3D" id="1.10.287.130">
    <property type="match status" value="1"/>
</dbReference>
<dbReference type="Pfam" id="PF00512">
    <property type="entry name" value="HisKA"/>
    <property type="match status" value="1"/>
</dbReference>
<evidence type="ECO:0000256" key="5">
    <source>
        <dbReference type="ARBA" id="ARBA00022777"/>
    </source>
</evidence>
<dbReference type="InterPro" id="IPR011006">
    <property type="entry name" value="CheY-like_superfamily"/>
</dbReference>
<dbReference type="Gene3D" id="3.40.50.2300">
    <property type="match status" value="1"/>
</dbReference>
<dbReference type="InterPro" id="IPR029016">
    <property type="entry name" value="GAF-like_dom_sf"/>
</dbReference>
<dbReference type="InterPro" id="IPR001789">
    <property type="entry name" value="Sig_transdc_resp-reg_receiver"/>
</dbReference>
<evidence type="ECO:0000256" key="7">
    <source>
        <dbReference type="SAM" id="Phobius"/>
    </source>
</evidence>
<keyword evidence="11" id="KW-1185">Reference proteome</keyword>
<dbReference type="PROSITE" id="PS50110">
    <property type="entry name" value="RESPONSE_REGULATORY"/>
    <property type="match status" value="1"/>
</dbReference>
<keyword evidence="7" id="KW-0812">Transmembrane</keyword>
<dbReference type="SUPFAM" id="SSF55874">
    <property type="entry name" value="ATPase domain of HSP90 chaperone/DNA topoisomerase II/histidine kinase"/>
    <property type="match status" value="1"/>
</dbReference>
<evidence type="ECO:0000259" key="9">
    <source>
        <dbReference type="PROSITE" id="PS50110"/>
    </source>
</evidence>
<dbReference type="InterPro" id="IPR003594">
    <property type="entry name" value="HATPase_dom"/>
</dbReference>
<dbReference type="SMART" id="SM00448">
    <property type="entry name" value="REC"/>
    <property type="match status" value="1"/>
</dbReference>
<dbReference type="SUPFAM" id="SSF52172">
    <property type="entry name" value="CheY-like"/>
    <property type="match status" value="1"/>
</dbReference>
<dbReference type="PANTHER" id="PTHR43065:SF42">
    <property type="entry name" value="TWO-COMPONENT SENSOR PPRA"/>
    <property type="match status" value="1"/>
</dbReference>
<dbReference type="RefSeq" id="WP_166932043.1">
    <property type="nucleotide sequence ID" value="NZ_BAAADD010000002.1"/>
</dbReference>
<feature type="transmembrane region" description="Helical" evidence="7">
    <location>
        <begin position="12"/>
        <end position="37"/>
    </location>
</feature>
<name>A0ABP3P975_9PROT</name>
<dbReference type="PANTHER" id="PTHR43065">
    <property type="entry name" value="SENSOR HISTIDINE KINASE"/>
    <property type="match status" value="1"/>
</dbReference>
<dbReference type="Gene3D" id="3.30.565.10">
    <property type="entry name" value="Histidine kinase-like ATPase, C-terminal domain"/>
    <property type="match status" value="1"/>
</dbReference>
<keyword evidence="5" id="KW-0418">Kinase</keyword>
<dbReference type="SMART" id="SM00388">
    <property type="entry name" value="HisKA"/>
    <property type="match status" value="1"/>
</dbReference>
<organism evidence="10 11">
    <name type="scientific">Rhizomicrobium electricum</name>
    <dbReference type="NCBI Taxonomy" id="480070"/>
    <lineage>
        <taxon>Bacteria</taxon>
        <taxon>Pseudomonadati</taxon>
        <taxon>Pseudomonadota</taxon>
        <taxon>Alphaproteobacteria</taxon>
        <taxon>Micropepsales</taxon>
        <taxon>Micropepsaceae</taxon>
        <taxon>Rhizomicrobium</taxon>
    </lineage>
</organism>
<dbReference type="InterPro" id="IPR003018">
    <property type="entry name" value="GAF"/>
</dbReference>
<dbReference type="InterPro" id="IPR003661">
    <property type="entry name" value="HisK_dim/P_dom"/>
</dbReference>
<evidence type="ECO:0000256" key="4">
    <source>
        <dbReference type="ARBA" id="ARBA00022679"/>
    </source>
</evidence>
<dbReference type="Pfam" id="PF01590">
    <property type="entry name" value="GAF"/>
    <property type="match status" value="1"/>
</dbReference>
<gene>
    <name evidence="10" type="ORF">GCM10008942_07130</name>
</gene>
<feature type="modified residue" description="4-aspartylphosphate" evidence="6">
    <location>
        <position position="718"/>
    </location>
</feature>
<sequence length="787" mass="84525">MIASRQGSATRVRAMDIAVGAFLAAGFIAMFVCDTSLPRGYMDGLGYGAVIALSSRFGTRAVIASAALASILVLSGAIVGIDAGITVLGTWINRAFAILEIAVVTGVLLHRLELTQYIEARNRDARKFQNALTDAVREGLQSEKPIVERIHRVTELGAEALQADMCAVIKASAVNGLATVKVIDVWDIRKGVHFSVPDIQMDTSPGYKELLERQQYVCSEDVAKSPLHVARQELHRRLGICAALTAAPMGYDRGLPMLVFAYGGVHHWTEDEIAFGRSLANVVAIQSTAIRADQMLRTLDLIGIGVYVSSPIGEIRYSNRAAVDLAREFGSNDGAEFPAPDEPLLADQDVHTLARAGRELEISRLRVPGGEILTSMSDVTERNSALAERRRLEARLQQASKMEAIGQLAGGVAHDFNNILGSILGFAGFLAEDLPAGSPSQNHALRILRAARRGSQLVEQTLAFANTQAVDFTNINLNDLLEQGQEALGDLASTDVQFVMHKPPCPLIVKGNAVQIGQLITNLGKNARDALEGMGGHVVISAALADSAEIERLHKGPPGPDERLVGDFEHDRQYCLLRVADDGPGIEAGLLDRIFEPFFTTKGRHRGTGLGLAVVHGVVKSHRAVMHVRAPVGKGAVFTIYFPLALGLQAAAPASVTDDQNLKGSERVLVVDDEPDVADALTIGLERLGYRAVSVNDPVEALAAITEDPEAFDVLITDELMPGMRGMELIPATKRIKPDLKTVLCTGHSANTNKYTAQLAGADLFFYKPVSAAEISARLRQVLARTK</sequence>
<feature type="transmembrane region" description="Helical" evidence="7">
    <location>
        <begin position="91"/>
        <end position="109"/>
    </location>
</feature>
<dbReference type="Pfam" id="PF02518">
    <property type="entry name" value="HATPase_c"/>
    <property type="match status" value="1"/>
</dbReference>
<dbReference type="Pfam" id="PF00072">
    <property type="entry name" value="Response_reg"/>
    <property type="match status" value="1"/>
</dbReference>
<dbReference type="PROSITE" id="PS50109">
    <property type="entry name" value="HIS_KIN"/>
    <property type="match status" value="1"/>
</dbReference>
<feature type="domain" description="Histidine kinase" evidence="8">
    <location>
        <begin position="411"/>
        <end position="646"/>
    </location>
</feature>
<dbReference type="InterPro" id="IPR004358">
    <property type="entry name" value="Sig_transdc_His_kin-like_C"/>
</dbReference>
<evidence type="ECO:0000256" key="1">
    <source>
        <dbReference type="ARBA" id="ARBA00000085"/>
    </source>
</evidence>
<dbReference type="InterPro" id="IPR036890">
    <property type="entry name" value="HATPase_C_sf"/>
</dbReference>
<feature type="domain" description="Response regulatory" evidence="9">
    <location>
        <begin position="667"/>
        <end position="783"/>
    </location>
</feature>
<keyword evidence="4" id="KW-0808">Transferase</keyword>
<comment type="caution">
    <text evidence="10">The sequence shown here is derived from an EMBL/GenBank/DDBJ whole genome shotgun (WGS) entry which is preliminary data.</text>
</comment>
<dbReference type="InterPro" id="IPR036097">
    <property type="entry name" value="HisK_dim/P_sf"/>
</dbReference>
<dbReference type="Gene3D" id="3.30.450.40">
    <property type="match status" value="1"/>
</dbReference>
<evidence type="ECO:0000256" key="2">
    <source>
        <dbReference type="ARBA" id="ARBA00012438"/>
    </source>
</evidence>
<dbReference type="EC" id="2.7.13.3" evidence="2"/>
<evidence type="ECO:0000313" key="10">
    <source>
        <dbReference type="EMBL" id="GAA0561288.1"/>
    </source>
</evidence>
<dbReference type="EMBL" id="BAAADD010000002">
    <property type="protein sequence ID" value="GAA0561288.1"/>
    <property type="molecule type" value="Genomic_DNA"/>
</dbReference>
<dbReference type="SUPFAM" id="SSF55781">
    <property type="entry name" value="GAF domain-like"/>
    <property type="match status" value="1"/>
</dbReference>
<evidence type="ECO:0000256" key="3">
    <source>
        <dbReference type="ARBA" id="ARBA00022553"/>
    </source>
</evidence>
<dbReference type="SMART" id="SM00387">
    <property type="entry name" value="HATPase_c"/>
    <property type="match status" value="1"/>
</dbReference>
<comment type="catalytic activity">
    <reaction evidence="1">
        <text>ATP + protein L-histidine = ADP + protein N-phospho-L-histidine.</text>
        <dbReference type="EC" id="2.7.13.3"/>
    </reaction>
</comment>
<dbReference type="PRINTS" id="PR00344">
    <property type="entry name" value="BCTRLSENSOR"/>
</dbReference>
<protein>
    <recommendedName>
        <fullName evidence="2">histidine kinase</fullName>
        <ecNumber evidence="2">2.7.13.3</ecNumber>
    </recommendedName>
</protein>
<keyword evidence="7" id="KW-1133">Transmembrane helix</keyword>
<dbReference type="SUPFAM" id="SSF47384">
    <property type="entry name" value="Homodimeric domain of signal transducing histidine kinase"/>
    <property type="match status" value="1"/>
</dbReference>
<proteinExistence type="predicted"/>
<keyword evidence="3 6" id="KW-0597">Phosphoprotein</keyword>
<dbReference type="Proteomes" id="UP001499951">
    <property type="component" value="Unassembled WGS sequence"/>
</dbReference>
<dbReference type="CDD" id="cd00082">
    <property type="entry name" value="HisKA"/>
    <property type="match status" value="1"/>
</dbReference>
<reference evidence="11" key="1">
    <citation type="journal article" date="2019" name="Int. J. Syst. Evol. Microbiol.">
        <title>The Global Catalogue of Microorganisms (GCM) 10K type strain sequencing project: providing services to taxonomists for standard genome sequencing and annotation.</title>
        <authorList>
            <consortium name="The Broad Institute Genomics Platform"/>
            <consortium name="The Broad Institute Genome Sequencing Center for Infectious Disease"/>
            <person name="Wu L."/>
            <person name="Ma J."/>
        </authorList>
    </citation>
    <scope>NUCLEOTIDE SEQUENCE [LARGE SCALE GENOMIC DNA]</scope>
    <source>
        <strain evidence="11">JCM 15089</strain>
    </source>
</reference>
<evidence type="ECO:0000256" key="6">
    <source>
        <dbReference type="PROSITE-ProRule" id="PRU00169"/>
    </source>
</evidence>
<accession>A0ABP3P975</accession>
<evidence type="ECO:0000313" key="11">
    <source>
        <dbReference type="Proteomes" id="UP001499951"/>
    </source>
</evidence>
<feature type="transmembrane region" description="Helical" evidence="7">
    <location>
        <begin position="57"/>
        <end position="79"/>
    </location>
</feature>
<keyword evidence="7" id="KW-0472">Membrane</keyword>
<dbReference type="CDD" id="cd00156">
    <property type="entry name" value="REC"/>
    <property type="match status" value="1"/>
</dbReference>
<evidence type="ECO:0000259" key="8">
    <source>
        <dbReference type="PROSITE" id="PS50109"/>
    </source>
</evidence>
<dbReference type="InterPro" id="IPR005467">
    <property type="entry name" value="His_kinase_dom"/>
</dbReference>